<gene>
    <name evidence="2" type="ORF">EVA68_06545</name>
</gene>
<dbReference type="PANTHER" id="PTHR20883:SF48">
    <property type="entry name" value="ECTOINE DIOXYGENASE"/>
    <property type="match status" value="1"/>
</dbReference>
<dbReference type="Pfam" id="PF05721">
    <property type="entry name" value="PhyH"/>
    <property type="match status" value="1"/>
</dbReference>
<dbReference type="EMBL" id="SHAG01000029">
    <property type="protein sequence ID" value="RZO75618.1"/>
    <property type="molecule type" value="Genomic_DNA"/>
</dbReference>
<reference evidence="2 3" key="1">
    <citation type="submission" date="2019-02" db="EMBL/GenBank/DDBJ databases">
        <title>Prokaryotic population dynamics and viral predation in marine succession experiment using metagenomics: the confinement effect.</title>
        <authorList>
            <person name="Haro-Moreno J.M."/>
            <person name="Rodriguez-Valera F."/>
            <person name="Lopez-Perez M."/>
        </authorList>
    </citation>
    <scope>NUCLEOTIDE SEQUENCE [LARGE SCALE GENOMIC DNA]</scope>
    <source>
        <strain evidence="2">MED-G157</strain>
    </source>
</reference>
<dbReference type="Gene3D" id="2.60.120.620">
    <property type="entry name" value="q2cbj1_9rhob like domain"/>
    <property type="match status" value="1"/>
</dbReference>
<dbReference type="GO" id="GO:0005506">
    <property type="term" value="F:iron ion binding"/>
    <property type="evidence" value="ECO:0007669"/>
    <property type="project" value="UniProtKB-ARBA"/>
</dbReference>
<proteinExistence type="predicted"/>
<sequence>MDENEVLAKYLPAAGIDRLPDDLSKPRMKEKNSSIKSRRDYLERNKILTKLWNCSDTDAGRLAGLNDYAADPESRDDVVKLMHGFIGSSYNRLPKTEIESALDQLGLADDVNAFLSNDEKNALDRDGYVNLGKLLTDAQLQAMRKRYDDEIEKYGACSVHDVKEGIARIEDTVVKSMNHDGLLDPIFMHPRLLAAVRHVLGVHLKYIGSNYHCPMPGYGHQDIHADYMWGVEGAPEVVNAVWMIDDFTKENGPTRLVPGSHRFGVTPGMKLDNPNEPVDGEITITGPAGSCIVYNAHLWHGGTQNCSRSLRRAQHAFFGRSHRPSSTDVPKAIDQEVYQRLGRVERAVLDIE</sequence>
<dbReference type="PANTHER" id="PTHR20883">
    <property type="entry name" value="PHYTANOYL-COA DIOXYGENASE DOMAIN CONTAINING 1"/>
    <property type="match status" value="1"/>
</dbReference>
<dbReference type="Proteomes" id="UP000316199">
    <property type="component" value="Unassembled WGS sequence"/>
</dbReference>
<name>A0A520RZI2_9GAMM</name>
<dbReference type="InterPro" id="IPR008775">
    <property type="entry name" value="Phytyl_CoA_dOase-like"/>
</dbReference>
<dbReference type="SUPFAM" id="SSF51197">
    <property type="entry name" value="Clavaminate synthase-like"/>
    <property type="match status" value="1"/>
</dbReference>
<comment type="cofactor">
    <cofactor evidence="1">
        <name>Fe(2+)</name>
        <dbReference type="ChEBI" id="CHEBI:29033"/>
    </cofactor>
</comment>
<accession>A0A520RZI2</accession>
<evidence type="ECO:0000256" key="1">
    <source>
        <dbReference type="ARBA" id="ARBA00001954"/>
    </source>
</evidence>
<dbReference type="AlphaFoldDB" id="A0A520RZI2"/>
<comment type="caution">
    <text evidence="2">The sequence shown here is derived from an EMBL/GenBank/DDBJ whole genome shotgun (WGS) entry which is preliminary data.</text>
</comment>
<evidence type="ECO:0008006" key="4">
    <source>
        <dbReference type="Google" id="ProtNLM"/>
    </source>
</evidence>
<evidence type="ECO:0000313" key="2">
    <source>
        <dbReference type="EMBL" id="RZO75618.1"/>
    </source>
</evidence>
<protein>
    <recommendedName>
        <fullName evidence="4">Phytanoyl-CoA dioxygenase</fullName>
    </recommendedName>
</protein>
<organism evidence="2 3">
    <name type="scientific">OM182 bacterium</name>
    <dbReference type="NCBI Taxonomy" id="2510334"/>
    <lineage>
        <taxon>Bacteria</taxon>
        <taxon>Pseudomonadati</taxon>
        <taxon>Pseudomonadota</taxon>
        <taxon>Gammaproteobacteria</taxon>
        <taxon>OMG group</taxon>
        <taxon>OM182 clade</taxon>
    </lineage>
</organism>
<dbReference type="GO" id="GO:0016706">
    <property type="term" value="F:2-oxoglutarate-dependent dioxygenase activity"/>
    <property type="evidence" value="ECO:0007669"/>
    <property type="project" value="UniProtKB-ARBA"/>
</dbReference>
<evidence type="ECO:0000313" key="3">
    <source>
        <dbReference type="Proteomes" id="UP000316199"/>
    </source>
</evidence>